<dbReference type="Proteomes" id="UP001501752">
    <property type="component" value="Unassembled WGS sequence"/>
</dbReference>
<comment type="caution">
    <text evidence="2">The sequence shown here is derived from an EMBL/GenBank/DDBJ whole genome shotgun (WGS) entry which is preliminary data.</text>
</comment>
<evidence type="ECO:0000313" key="3">
    <source>
        <dbReference type="Proteomes" id="UP001501752"/>
    </source>
</evidence>
<dbReference type="EMBL" id="BAABIS010000001">
    <property type="protein sequence ID" value="GAA4830592.1"/>
    <property type="molecule type" value="Genomic_DNA"/>
</dbReference>
<evidence type="ECO:0000256" key="1">
    <source>
        <dbReference type="SAM" id="MobiDB-lite"/>
    </source>
</evidence>
<proteinExistence type="predicted"/>
<evidence type="ECO:0000313" key="2">
    <source>
        <dbReference type="EMBL" id="GAA4830592.1"/>
    </source>
</evidence>
<dbReference type="RefSeq" id="WP_345694703.1">
    <property type="nucleotide sequence ID" value="NZ_BAABIS010000001.1"/>
</dbReference>
<reference evidence="3" key="1">
    <citation type="journal article" date="2019" name="Int. J. Syst. Evol. Microbiol.">
        <title>The Global Catalogue of Microorganisms (GCM) 10K type strain sequencing project: providing services to taxonomists for standard genome sequencing and annotation.</title>
        <authorList>
            <consortium name="The Broad Institute Genomics Platform"/>
            <consortium name="The Broad Institute Genome Sequencing Center for Infectious Disease"/>
            <person name="Wu L."/>
            <person name="Ma J."/>
        </authorList>
    </citation>
    <scope>NUCLEOTIDE SEQUENCE [LARGE SCALE GENOMIC DNA]</scope>
    <source>
        <strain evidence="3">JCM 13006</strain>
    </source>
</reference>
<accession>A0ABP9D5D8</accession>
<keyword evidence="3" id="KW-1185">Reference proteome</keyword>
<name>A0ABP9D5D8_9ACTN</name>
<organism evidence="2 3">
    <name type="scientific">Kitasatospora terrestris</name>
    <dbReference type="NCBI Taxonomy" id="258051"/>
    <lineage>
        <taxon>Bacteria</taxon>
        <taxon>Bacillati</taxon>
        <taxon>Actinomycetota</taxon>
        <taxon>Actinomycetes</taxon>
        <taxon>Kitasatosporales</taxon>
        <taxon>Streptomycetaceae</taxon>
        <taxon>Kitasatospora</taxon>
    </lineage>
</organism>
<gene>
    <name evidence="2" type="ORF">GCM10023235_00740</name>
</gene>
<protein>
    <recommendedName>
        <fullName evidence="4">Asp23/Gls24 family envelope stress response protein</fullName>
    </recommendedName>
</protein>
<feature type="compositionally biased region" description="Basic and acidic residues" evidence="1">
    <location>
        <begin position="178"/>
        <end position="193"/>
    </location>
</feature>
<evidence type="ECO:0008006" key="4">
    <source>
        <dbReference type="Google" id="ProtNLM"/>
    </source>
</evidence>
<feature type="region of interest" description="Disordered" evidence="1">
    <location>
        <begin position="171"/>
        <end position="205"/>
    </location>
</feature>
<sequence>MALEPRPPDGLLPCGHTAGAAWAHEPDQQAPHCPRCRRARTAPAEVRRAAQALTTRPTAPRPDLTQHILTAVRPYARRGRLLPRPSRSPTYIWETAAADALRRAVDTATDAVVASCRLTPDPRGDVTIAMTFLVAYGLPLPDQADHVRRVAFTTATATLGLPVRTIDLTITDVLPPPDPRRPSGTGREHEHHPSAVRTSPHGHHP</sequence>